<gene>
    <name evidence="1" type="ORF">AVEN_26839_1</name>
</gene>
<dbReference type="Proteomes" id="UP000499080">
    <property type="component" value="Unassembled WGS sequence"/>
</dbReference>
<proteinExistence type="predicted"/>
<keyword evidence="2" id="KW-1185">Reference proteome</keyword>
<name>A0A4Y2TGG0_ARAVE</name>
<organism evidence="1 2">
    <name type="scientific">Araneus ventricosus</name>
    <name type="common">Orbweaver spider</name>
    <name type="synonym">Epeira ventricosa</name>
    <dbReference type="NCBI Taxonomy" id="182803"/>
    <lineage>
        <taxon>Eukaryota</taxon>
        <taxon>Metazoa</taxon>
        <taxon>Ecdysozoa</taxon>
        <taxon>Arthropoda</taxon>
        <taxon>Chelicerata</taxon>
        <taxon>Arachnida</taxon>
        <taxon>Araneae</taxon>
        <taxon>Araneomorphae</taxon>
        <taxon>Entelegynae</taxon>
        <taxon>Araneoidea</taxon>
        <taxon>Araneidae</taxon>
        <taxon>Araneus</taxon>
    </lineage>
</organism>
<comment type="caution">
    <text evidence="1">The sequence shown here is derived from an EMBL/GenBank/DDBJ whole genome shotgun (WGS) entry which is preliminary data.</text>
</comment>
<accession>A0A4Y2TGG0</accession>
<evidence type="ECO:0000313" key="1">
    <source>
        <dbReference type="EMBL" id="GBN99712.1"/>
    </source>
</evidence>
<sequence length="132" mass="14781">MGSDGSRTGRCIDLSKNIDLTPISLNRFKLTPISDDIDFMFYIAKSILDVYADSRYIRRFPPVGASICSPFVDRGRNISACVISIDPQSRLTKSEHRFSLIADVLAICKQWRTGSENSGCQESVRAHTYLQS</sequence>
<reference evidence="1 2" key="1">
    <citation type="journal article" date="2019" name="Sci. Rep.">
        <title>Orb-weaving spider Araneus ventricosus genome elucidates the spidroin gene catalogue.</title>
        <authorList>
            <person name="Kono N."/>
            <person name="Nakamura H."/>
            <person name="Ohtoshi R."/>
            <person name="Moran D.A.P."/>
            <person name="Shinohara A."/>
            <person name="Yoshida Y."/>
            <person name="Fujiwara M."/>
            <person name="Mori M."/>
            <person name="Tomita M."/>
            <person name="Arakawa K."/>
        </authorList>
    </citation>
    <scope>NUCLEOTIDE SEQUENCE [LARGE SCALE GENOMIC DNA]</scope>
</reference>
<protein>
    <submittedName>
        <fullName evidence="1">Uncharacterized protein</fullName>
    </submittedName>
</protein>
<dbReference type="AlphaFoldDB" id="A0A4Y2TGG0"/>
<dbReference type="EMBL" id="BGPR01028517">
    <property type="protein sequence ID" value="GBN99712.1"/>
    <property type="molecule type" value="Genomic_DNA"/>
</dbReference>
<evidence type="ECO:0000313" key="2">
    <source>
        <dbReference type="Proteomes" id="UP000499080"/>
    </source>
</evidence>